<dbReference type="Proteomes" id="UP001596978">
    <property type="component" value="Unassembled WGS sequence"/>
</dbReference>
<organism evidence="1 2">
    <name type="scientific">Sungkyunkwania multivorans</name>
    <dbReference type="NCBI Taxonomy" id="1173618"/>
    <lineage>
        <taxon>Bacteria</taxon>
        <taxon>Pseudomonadati</taxon>
        <taxon>Bacteroidota</taxon>
        <taxon>Flavobacteriia</taxon>
        <taxon>Flavobacteriales</taxon>
        <taxon>Flavobacteriaceae</taxon>
        <taxon>Sungkyunkwania</taxon>
    </lineage>
</organism>
<dbReference type="EMBL" id="JBHTJH010000017">
    <property type="protein sequence ID" value="MFD0863411.1"/>
    <property type="molecule type" value="Genomic_DNA"/>
</dbReference>
<dbReference type="RefSeq" id="WP_386409428.1">
    <property type="nucleotide sequence ID" value="NZ_JBHTJH010000017.1"/>
</dbReference>
<protein>
    <submittedName>
        <fullName evidence="1">Uncharacterized protein</fullName>
    </submittedName>
</protein>
<sequence>MAKSLQEFLKESCKNNVLVINSNVALDVYYLAPCDCSDLIRDSFLLLATKEKEQFSFSTFNSESTCLRKFESTLIQLANHPQTFLAYCKKFAFRLKKERVNHEIVMKLFDCFNNTLIKLKNDDKLPHVRLLKDIAVSYKETMEASDEFPHELFSELDSLKNMN</sequence>
<accession>A0ABW3D0V5</accession>
<keyword evidence="2" id="KW-1185">Reference proteome</keyword>
<evidence type="ECO:0000313" key="2">
    <source>
        <dbReference type="Proteomes" id="UP001596978"/>
    </source>
</evidence>
<reference evidence="2" key="1">
    <citation type="journal article" date="2019" name="Int. J. Syst. Evol. Microbiol.">
        <title>The Global Catalogue of Microorganisms (GCM) 10K type strain sequencing project: providing services to taxonomists for standard genome sequencing and annotation.</title>
        <authorList>
            <consortium name="The Broad Institute Genomics Platform"/>
            <consortium name="The Broad Institute Genome Sequencing Center for Infectious Disease"/>
            <person name="Wu L."/>
            <person name="Ma J."/>
        </authorList>
    </citation>
    <scope>NUCLEOTIDE SEQUENCE [LARGE SCALE GENOMIC DNA]</scope>
    <source>
        <strain evidence="2">CCUG 62952</strain>
    </source>
</reference>
<gene>
    <name evidence="1" type="ORF">ACFQ1M_14445</name>
</gene>
<comment type="caution">
    <text evidence="1">The sequence shown here is derived from an EMBL/GenBank/DDBJ whole genome shotgun (WGS) entry which is preliminary data.</text>
</comment>
<proteinExistence type="predicted"/>
<evidence type="ECO:0000313" key="1">
    <source>
        <dbReference type="EMBL" id="MFD0863411.1"/>
    </source>
</evidence>
<name>A0ABW3D0V5_9FLAO</name>